<evidence type="ECO:0000313" key="2">
    <source>
        <dbReference type="EMBL" id="ODV82140.1"/>
    </source>
</evidence>
<accession>A0A1E4SRK8</accession>
<dbReference type="GO" id="GO:0016787">
    <property type="term" value="F:hydrolase activity"/>
    <property type="evidence" value="ECO:0007669"/>
    <property type="project" value="UniProtKB-KW"/>
</dbReference>
<evidence type="ECO:0000259" key="1">
    <source>
        <dbReference type="Pfam" id="PF12697"/>
    </source>
</evidence>
<organism evidence="2 3">
    <name type="scientific">Suhomyces tanzawaensis NRRL Y-17324</name>
    <dbReference type="NCBI Taxonomy" id="984487"/>
    <lineage>
        <taxon>Eukaryota</taxon>
        <taxon>Fungi</taxon>
        <taxon>Dikarya</taxon>
        <taxon>Ascomycota</taxon>
        <taxon>Saccharomycotina</taxon>
        <taxon>Pichiomycetes</taxon>
        <taxon>Debaryomycetaceae</taxon>
        <taxon>Suhomyces</taxon>
    </lineage>
</organism>
<evidence type="ECO:0000313" key="3">
    <source>
        <dbReference type="Proteomes" id="UP000094285"/>
    </source>
</evidence>
<sequence>MIPDASPYYTYSTEVTDAYLHRSPGAYLKNPTPDSPKALKLAYRRYRRRMPIPATALPVNVLFVHGIGMNKGVWHYLIDRLYQRFSGSGKLQISTVIAIDTVNHGESAFANRGRLGQSYDWHDGAFDIIKVATKDEASVFFSQTPKLNILVGHSAGATTALYASAYNQGLFDSCVAINAVVYLGPDEIQLKNNTITEWIYKGFMNSTICVEDPVKYREEVFQMYRRNGFYYKCHPLILKNMVEDEIPSDLTSVSSGDKIQLNTTTEALIMLYFYRGFNNEHSRICFSNINIPVFSISVENDQANTKHTQELILLLKRVHRGISIPKATHMVHAEEPELIVQLLGSIMEERALLNARL</sequence>
<feature type="domain" description="AB hydrolase-1" evidence="1">
    <location>
        <begin position="61"/>
        <end position="341"/>
    </location>
</feature>
<dbReference type="InterPro" id="IPR029058">
    <property type="entry name" value="AB_hydrolase_fold"/>
</dbReference>
<name>A0A1E4SRK8_9ASCO</name>
<dbReference type="OrthoDB" id="94039at2759"/>
<dbReference type="InterPro" id="IPR050228">
    <property type="entry name" value="Carboxylesterase_BioH"/>
</dbReference>
<dbReference type="EMBL" id="KV453909">
    <property type="protein sequence ID" value="ODV82140.1"/>
    <property type="molecule type" value="Genomic_DNA"/>
</dbReference>
<dbReference type="AlphaFoldDB" id="A0A1E4SRK8"/>
<keyword evidence="3" id="KW-1185">Reference proteome</keyword>
<dbReference type="Pfam" id="PF12697">
    <property type="entry name" value="Abhydrolase_6"/>
    <property type="match status" value="1"/>
</dbReference>
<dbReference type="InterPro" id="IPR000073">
    <property type="entry name" value="AB_hydrolase_1"/>
</dbReference>
<dbReference type="GeneID" id="30980403"/>
<dbReference type="PANTHER" id="PTHR43194:SF2">
    <property type="entry name" value="PEROXISOMAL MEMBRANE PROTEIN LPX1"/>
    <property type="match status" value="1"/>
</dbReference>
<reference evidence="3" key="1">
    <citation type="submission" date="2016-05" db="EMBL/GenBank/DDBJ databases">
        <title>Comparative genomics of biotechnologically important yeasts.</title>
        <authorList>
            <consortium name="DOE Joint Genome Institute"/>
            <person name="Riley R."/>
            <person name="Haridas S."/>
            <person name="Wolfe K.H."/>
            <person name="Lopes M.R."/>
            <person name="Hittinger C.T."/>
            <person name="Goker M."/>
            <person name="Salamov A."/>
            <person name="Wisecaver J."/>
            <person name="Long T.M."/>
            <person name="Aerts A.L."/>
            <person name="Barry K."/>
            <person name="Choi C."/>
            <person name="Clum A."/>
            <person name="Coughlan A.Y."/>
            <person name="Deshpande S."/>
            <person name="Douglass A.P."/>
            <person name="Hanson S.J."/>
            <person name="Klenk H.-P."/>
            <person name="Labutti K."/>
            <person name="Lapidus A."/>
            <person name="Lindquist E."/>
            <person name="Lipzen A."/>
            <person name="Meier-Kolthoff J.P."/>
            <person name="Ohm R.A."/>
            <person name="Otillar R.P."/>
            <person name="Pangilinan J."/>
            <person name="Peng Y."/>
            <person name="Rokas A."/>
            <person name="Rosa C.A."/>
            <person name="Scheuner C."/>
            <person name="Sibirny A.A."/>
            <person name="Slot J.C."/>
            <person name="Stielow J.B."/>
            <person name="Sun H."/>
            <person name="Kurtzman C.P."/>
            <person name="Blackwell M."/>
            <person name="Grigoriev I.V."/>
            <person name="Jeffries T.W."/>
        </authorList>
    </citation>
    <scope>NUCLEOTIDE SEQUENCE [LARGE SCALE GENOMIC DNA]</scope>
    <source>
        <strain evidence="3">NRRL Y-17324</strain>
    </source>
</reference>
<dbReference type="STRING" id="984487.A0A1E4SRK8"/>
<keyword evidence="2" id="KW-0378">Hydrolase</keyword>
<gene>
    <name evidence="2" type="ORF">CANTADRAFT_135169</name>
</gene>
<dbReference type="RefSeq" id="XP_020067262.1">
    <property type="nucleotide sequence ID" value="XM_020206266.1"/>
</dbReference>
<proteinExistence type="predicted"/>
<dbReference type="PANTHER" id="PTHR43194">
    <property type="entry name" value="HYDROLASE ALPHA/BETA FOLD FAMILY"/>
    <property type="match status" value="1"/>
</dbReference>
<dbReference type="Gene3D" id="3.40.50.1820">
    <property type="entry name" value="alpha/beta hydrolase"/>
    <property type="match status" value="1"/>
</dbReference>
<dbReference type="Proteomes" id="UP000094285">
    <property type="component" value="Unassembled WGS sequence"/>
</dbReference>
<protein>
    <submittedName>
        <fullName evidence="2">Alpha/beta-hydrolase</fullName>
    </submittedName>
</protein>
<dbReference type="SUPFAM" id="SSF53474">
    <property type="entry name" value="alpha/beta-Hydrolases"/>
    <property type="match status" value="1"/>
</dbReference>